<keyword evidence="3" id="KW-1003">Cell membrane</keyword>
<dbReference type="PANTHER" id="PTHR30335">
    <property type="entry name" value="INTEGRAL MEMBRANE PROTEIN OF SOXR-REDUCING COMPLEX"/>
    <property type="match status" value="1"/>
</dbReference>
<dbReference type="GO" id="GO:0012505">
    <property type="term" value="C:endomembrane system"/>
    <property type="evidence" value="ECO:0007669"/>
    <property type="project" value="UniProtKB-SubCell"/>
</dbReference>
<dbReference type="AlphaFoldDB" id="A0A085VAQ8"/>
<evidence type="ECO:0000256" key="6">
    <source>
        <dbReference type="ARBA" id="ARBA00022989"/>
    </source>
</evidence>
<dbReference type="RefSeq" id="WP_047573863.1">
    <property type="nucleotide sequence ID" value="NZ_JPQT01000097.1"/>
</dbReference>
<evidence type="ECO:0000256" key="7">
    <source>
        <dbReference type="ARBA" id="ARBA00023136"/>
    </source>
</evidence>
<keyword evidence="7 8" id="KW-0472">Membrane</keyword>
<evidence type="ECO:0000313" key="9">
    <source>
        <dbReference type="EMBL" id="KFE52521.1"/>
    </source>
</evidence>
<feature type="transmembrane region" description="Helical" evidence="8">
    <location>
        <begin position="132"/>
        <end position="153"/>
    </location>
</feature>
<feature type="transmembrane region" description="Helical" evidence="8">
    <location>
        <begin position="40"/>
        <end position="59"/>
    </location>
</feature>
<feature type="transmembrane region" description="Helical" evidence="8">
    <location>
        <begin position="71"/>
        <end position="89"/>
    </location>
</feature>
<feature type="transmembrane region" description="Helical" evidence="8">
    <location>
        <begin position="173"/>
        <end position="193"/>
    </location>
</feature>
<feature type="transmembrane region" description="Helical" evidence="8">
    <location>
        <begin position="109"/>
        <end position="125"/>
    </location>
</feature>
<dbReference type="Pfam" id="PF02508">
    <property type="entry name" value="Rnf-Nqr"/>
    <property type="match status" value="1"/>
</dbReference>
<dbReference type="PANTHER" id="PTHR30335:SF0">
    <property type="entry name" value="ION-TRANSLOCATING OXIDOREDUCTASE COMPLEX SUBUNIT A"/>
    <property type="match status" value="1"/>
</dbReference>
<dbReference type="InterPro" id="IPR050133">
    <property type="entry name" value="NqrDE/RnfAE_oxidrdctase"/>
</dbReference>
<dbReference type="GO" id="GO:0005886">
    <property type="term" value="C:plasma membrane"/>
    <property type="evidence" value="ECO:0007669"/>
    <property type="project" value="TreeGrafter"/>
</dbReference>
<dbReference type="PATRIC" id="fig|317.174.peg.1803"/>
<name>A0A085VAQ8_PSESX</name>
<dbReference type="PIRSF" id="PIRSF006102">
    <property type="entry name" value="NQR_DE"/>
    <property type="match status" value="1"/>
</dbReference>
<keyword evidence="5" id="KW-1278">Translocase</keyword>
<reference evidence="9 10" key="1">
    <citation type="submission" date="2014-07" db="EMBL/GenBank/DDBJ databases">
        <title>Draft Genome Sequences of Environmental Pseudomonas syringae strains.</title>
        <authorList>
            <person name="Baltrus D.A."/>
            <person name="Berge O."/>
            <person name="Morris C."/>
        </authorList>
    </citation>
    <scope>NUCLEOTIDE SEQUENCE [LARGE SCALE GENOMIC DNA]</scope>
    <source>
        <strain evidence="9 10">CEB003</strain>
    </source>
</reference>
<dbReference type="InterPro" id="IPR003667">
    <property type="entry name" value="NqrDE/RnfAE"/>
</dbReference>
<evidence type="ECO:0000256" key="3">
    <source>
        <dbReference type="ARBA" id="ARBA00022519"/>
    </source>
</evidence>
<evidence type="ECO:0000256" key="4">
    <source>
        <dbReference type="ARBA" id="ARBA00022692"/>
    </source>
</evidence>
<protein>
    <submittedName>
        <fullName evidence="9">NADH:quinone oxidoreductase</fullName>
    </submittedName>
</protein>
<evidence type="ECO:0000256" key="1">
    <source>
        <dbReference type="ARBA" id="ARBA00004127"/>
    </source>
</evidence>
<comment type="subcellular location">
    <subcellularLocation>
        <location evidence="1">Endomembrane system</location>
        <topology evidence="1">Multi-pass membrane protein</topology>
    </subcellularLocation>
</comment>
<dbReference type="Proteomes" id="UP000028643">
    <property type="component" value="Unassembled WGS sequence"/>
</dbReference>
<keyword evidence="6 8" id="KW-1133">Transmembrane helix</keyword>
<keyword evidence="3" id="KW-0997">Cell inner membrane</keyword>
<proteinExistence type="predicted"/>
<evidence type="ECO:0000256" key="5">
    <source>
        <dbReference type="ARBA" id="ARBA00022967"/>
    </source>
</evidence>
<comment type="caution">
    <text evidence="9">The sequence shown here is derived from an EMBL/GenBank/DDBJ whole genome shotgun (WGS) entry which is preliminary data.</text>
</comment>
<gene>
    <name evidence="9" type="ORF">IV02_08820</name>
</gene>
<organism evidence="9 10">
    <name type="scientific">Pseudomonas syringae</name>
    <dbReference type="NCBI Taxonomy" id="317"/>
    <lineage>
        <taxon>Bacteria</taxon>
        <taxon>Pseudomonadati</taxon>
        <taxon>Pseudomonadota</taxon>
        <taxon>Gammaproteobacteria</taxon>
        <taxon>Pseudomonadales</taxon>
        <taxon>Pseudomonadaceae</taxon>
        <taxon>Pseudomonas</taxon>
    </lineage>
</organism>
<evidence type="ECO:0000256" key="8">
    <source>
        <dbReference type="SAM" id="Phobius"/>
    </source>
</evidence>
<evidence type="ECO:0000256" key="2">
    <source>
        <dbReference type="ARBA" id="ARBA00022448"/>
    </source>
</evidence>
<accession>A0A085VAQ8</accession>
<evidence type="ECO:0000313" key="10">
    <source>
        <dbReference type="Proteomes" id="UP000028643"/>
    </source>
</evidence>
<keyword evidence="2" id="KW-0813">Transport</keyword>
<keyword evidence="4 8" id="KW-0812">Transmembrane</keyword>
<dbReference type="EMBL" id="JPQT01000097">
    <property type="protein sequence ID" value="KFE52521.1"/>
    <property type="molecule type" value="Genomic_DNA"/>
</dbReference>
<sequence>MTDFILIFISAALVNNFVLQQPIAVDPVLAASVQTTNTRARVHALGIATLSLMLVSSLVGQGIYRYVLLPWGFRFLSLFVFLPTVVLLIGPTLQTLGRLFPRLPLDGMHRLLIGNAGVLGLMVLGTEPDKGWIHTVALSLGGGLGFWLVLSLFDDLTGRLRQQLIPTPFQGLPIQLIGAGLMGLAFLGFSGLVKP</sequence>